<feature type="transmembrane region" description="Helical" evidence="7">
    <location>
        <begin position="111"/>
        <end position="133"/>
    </location>
</feature>
<feature type="transmembrane region" description="Helical" evidence="7">
    <location>
        <begin position="172"/>
        <end position="191"/>
    </location>
</feature>
<comment type="caution">
    <text evidence="9">The sequence shown here is derived from an EMBL/GenBank/DDBJ whole genome shotgun (WGS) entry which is preliminary data.</text>
</comment>
<dbReference type="GO" id="GO:0055085">
    <property type="term" value="P:transmembrane transport"/>
    <property type="evidence" value="ECO:0007669"/>
    <property type="project" value="InterPro"/>
</dbReference>
<keyword evidence="5 7" id="KW-1133">Transmembrane helix</keyword>
<keyword evidence="4 7" id="KW-0812">Transmembrane</keyword>
<comment type="similarity">
    <text evidence="7">Belongs to the binding-protein-dependent transport system permease family.</text>
</comment>
<evidence type="ECO:0000256" key="1">
    <source>
        <dbReference type="ARBA" id="ARBA00004651"/>
    </source>
</evidence>
<dbReference type="EMBL" id="WNZZ01000007">
    <property type="protein sequence ID" value="MUG23044.1"/>
    <property type="molecule type" value="Genomic_DNA"/>
</dbReference>
<sequence>MMLNDIGRHPLKMVLIYIFLGIGSLFYLYPLLWLVLNSLKHTPQIYENPWGFPEQFIWSNYSDAWTTGGTGKYLFNSVVITAVTLLIVVVVSSMAAYALAKLRWKASKLTLGYFLIGMMVPIHATLIPLFVYFSKIGMINSQAGLIIIYAAFALPAAILILCGFLGAIPNELMEAAVIDGCSVYGMFWRIILPVAKSALMTIVIFSFVSIWNELLVALVFISDPLKMTLPVGLSNFKDQYTTDYAPMFAAILMATIPTITVCAIFSKRIMSGMAEGAIKG</sequence>
<gene>
    <name evidence="9" type="ORF">DJ90_24</name>
    <name evidence="10" type="ORF">GNQ08_11555</name>
</gene>
<dbReference type="Proteomes" id="UP000029278">
    <property type="component" value="Unassembled WGS sequence"/>
</dbReference>
<name>A0A090Z6Q5_PAEMA</name>
<dbReference type="CDD" id="cd06261">
    <property type="entry name" value="TM_PBP2"/>
    <property type="match status" value="1"/>
</dbReference>
<dbReference type="PROSITE" id="PS50928">
    <property type="entry name" value="ABC_TM1"/>
    <property type="match status" value="1"/>
</dbReference>
<dbReference type="SUPFAM" id="SSF161098">
    <property type="entry name" value="MetI-like"/>
    <property type="match status" value="1"/>
</dbReference>
<feature type="transmembrane region" description="Helical" evidence="7">
    <location>
        <begin position="145"/>
        <end position="166"/>
    </location>
</feature>
<dbReference type="PATRIC" id="fig|44252.3.peg.4265"/>
<evidence type="ECO:0000256" key="7">
    <source>
        <dbReference type="RuleBase" id="RU363032"/>
    </source>
</evidence>
<evidence type="ECO:0000256" key="6">
    <source>
        <dbReference type="ARBA" id="ARBA00023136"/>
    </source>
</evidence>
<evidence type="ECO:0000256" key="3">
    <source>
        <dbReference type="ARBA" id="ARBA00022475"/>
    </source>
</evidence>
<evidence type="ECO:0000313" key="11">
    <source>
        <dbReference type="Proteomes" id="UP000029278"/>
    </source>
</evidence>
<dbReference type="GO" id="GO:0005886">
    <property type="term" value="C:plasma membrane"/>
    <property type="evidence" value="ECO:0007669"/>
    <property type="project" value="UniProtKB-SubCell"/>
</dbReference>
<dbReference type="HOGENOM" id="CLU_016047_1_2_9"/>
<dbReference type="RefSeq" id="WP_036625421.1">
    <property type="nucleotide sequence ID" value="NZ_BGML01000002.1"/>
</dbReference>
<feature type="domain" description="ABC transmembrane type-1" evidence="8">
    <location>
        <begin position="74"/>
        <end position="265"/>
    </location>
</feature>
<keyword evidence="11" id="KW-1185">Reference proteome</keyword>
<dbReference type="EMBL" id="JMQA01000038">
    <property type="protein sequence ID" value="KFN05880.1"/>
    <property type="molecule type" value="Genomic_DNA"/>
</dbReference>
<dbReference type="Proteomes" id="UP000442469">
    <property type="component" value="Unassembled WGS sequence"/>
</dbReference>
<dbReference type="PANTHER" id="PTHR43744">
    <property type="entry name" value="ABC TRANSPORTER PERMEASE PROTEIN MG189-RELATED-RELATED"/>
    <property type="match status" value="1"/>
</dbReference>
<accession>A0A090Z6Q5</accession>
<evidence type="ECO:0000313" key="9">
    <source>
        <dbReference type="EMBL" id="KFN05880.1"/>
    </source>
</evidence>
<evidence type="ECO:0000259" key="8">
    <source>
        <dbReference type="PROSITE" id="PS50928"/>
    </source>
</evidence>
<comment type="subcellular location">
    <subcellularLocation>
        <location evidence="1 7">Cell membrane</location>
        <topology evidence="1 7">Multi-pass membrane protein</topology>
    </subcellularLocation>
</comment>
<evidence type="ECO:0000256" key="5">
    <source>
        <dbReference type="ARBA" id="ARBA00022989"/>
    </source>
</evidence>
<reference evidence="10 12" key="2">
    <citation type="submission" date="2019-11" db="EMBL/GenBank/DDBJ databases">
        <title>Draft genome sequences of five Paenibacillus species of dairy origin.</title>
        <authorList>
            <person name="Olajide A.M."/>
            <person name="Chen S."/>
            <person name="Lapointe G."/>
        </authorList>
    </citation>
    <scope>NUCLEOTIDE SEQUENCE [LARGE SCALE GENOMIC DNA]</scope>
    <source>
        <strain evidence="10 12">3CT49</strain>
    </source>
</reference>
<keyword evidence="2 7" id="KW-0813">Transport</keyword>
<proteinExistence type="inferred from homology"/>
<evidence type="ECO:0000313" key="12">
    <source>
        <dbReference type="Proteomes" id="UP000442469"/>
    </source>
</evidence>
<reference evidence="9 11" key="1">
    <citation type="submission" date="2014-04" db="EMBL/GenBank/DDBJ databases">
        <authorList>
            <person name="Bishop-Lilly K.A."/>
            <person name="Broomall S.M."/>
            <person name="Chain P.S."/>
            <person name="Chertkov O."/>
            <person name="Coyne S.R."/>
            <person name="Daligault H.E."/>
            <person name="Davenport K.W."/>
            <person name="Erkkila T."/>
            <person name="Frey K.G."/>
            <person name="Gibbons H.S."/>
            <person name="Gu W."/>
            <person name="Jaissle J."/>
            <person name="Johnson S.L."/>
            <person name="Koroleva G.I."/>
            <person name="Ladner J.T."/>
            <person name="Lo C.-C."/>
            <person name="Minogue T.D."/>
            <person name="Munk C."/>
            <person name="Palacios G.F."/>
            <person name="Redden C.L."/>
            <person name="Rosenzweig C.N."/>
            <person name="Scholz M.B."/>
            <person name="Teshima H."/>
            <person name="Xu Y."/>
        </authorList>
    </citation>
    <scope>NUCLEOTIDE SEQUENCE [LARGE SCALE GENOMIC DNA]</scope>
    <source>
        <strain evidence="9 11">8244</strain>
    </source>
</reference>
<evidence type="ECO:0000256" key="4">
    <source>
        <dbReference type="ARBA" id="ARBA00022692"/>
    </source>
</evidence>
<evidence type="ECO:0000256" key="2">
    <source>
        <dbReference type="ARBA" id="ARBA00022448"/>
    </source>
</evidence>
<feature type="transmembrane region" description="Helical" evidence="7">
    <location>
        <begin position="198"/>
        <end position="221"/>
    </location>
</feature>
<protein>
    <submittedName>
        <fullName evidence="10">ABC transporter permease subunit</fullName>
    </submittedName>
    <submittedName>
        <fullName evidence="9">Binding--dependent transport system inner membrane component family protein</fullName>
    </submittedName>
</protein>
<dbReference type="PANTHER" id="PTHR43744:SF12">
    <property type="entry name" value="ABC TRANSPORTER PERMEASE PROTEIN MG189-RELATED"/>
    <property type="match status" value="1"/>
</dbReference>
<dbReference type="GeneID" id="77009083"/>
<dbReference type="AlphaFoldDB" id="A0A090Z6Q5"/>
<keyword evidence="3" id="KW-1003">Cell membrane</keyword>
<feature type="transmembrane region" description="Helical" evidence="7">
    <location>
        <begin position="14"/>
        <end position="36"/>
    </location>
</feature>
<organism evidence="9 11">
    <name type="scientific">Paenibacillus macerans</name>
    <name type="common">Bacillus macerans</name>
    <dbReference type="NCBI Taxonomy" id="44252"/>
    <lineage>
        <taxon>Bacteria</taxon>
        <taxon>Bacillati</taxon>
        <taxon>Bacillota</taxon>
        <taxon>Bacilli</taxon>
        <taxon>Bacillales</taxon>
        <taxon>Paenibacillaceae</taxon>
        <taxon>Paenibacillus</taxon>
    </lineage>
</organism>
<evidence type="ECO:0000313" key="10">
    <source>
        <dbReference type="EMBL" id="MUG23044.1"/>
    </source>
</evidence>
<dbReference type="OrthoDB" id="187395at2"/>
<keyword evidence="6 7" id="KW-0472">Membrane</keyword>
<dbReference type="STRING" id="44252.DJ90_24"/>
<feature type="transmembrane region" description="Helical" evidence="7">
    <location>
        <begin position="244"/>
        <end position="265"/>
    </location>
</feature>
<feature type="transmembrane region" description="Helical" evidence="7">
    <location>
        <begin position="73"/>
        <end position="99"/>
    </location>
</feature>
<dbReference type="InterPro" id="IPR035906">
    <property type="entry name" value="MetI-like_sf"/>
</dbReference>
<dbReference type="InterPro" id="IPR000515">
    <property type="entry name" value="MetI-like"/>
</dbReference>
<dbReference type="Pfam" id="PF00528">
    <property type="entry name" value="BPD_transp_1"/>
    <property type="match status" value="1"/>
</dbReference>
<dbReference type="Gene3D" id="1.10.3720.10">
    <property type="entry name" value="MetI-like"/>
    <property type="match status" value="1"/>
</dbReference>